<gene>
    <name evidence="1" type="ORF">HCC36_10995</name>
</gene>
<evidence type="ECO:0000313" key="2">
    <source>
        <dbReference type="Proteomes" id="UP000543005"/>
    </source>
</evidence>
<proteinExistence type="predicted"/>
<dbReference type="AlphaFoldDB" id="A0A842FY48"/>
<sequence>MQLSQQIIEIYLKLEGLLLDSIGKAIGSGRSVTKDNLAKWQASRYKDLSRLQNYQLQLIMQAAKKVNPKMRSMIRETAAEEARITTKEIQQVLPELEGIRFADSPNTRQALMELDLDAMTRLEMMNATMLKQSSSIYLEIITQASAEFVNGTITLEEALVKTGAKWSENGIPALIDRRGAKWSTEAYINMVVKNTQKNVANKIQNARFDDYDVDLVEVSSHAGCRPTHLDYQGKIYSRSGKSKKYPPLSSTSYGKIDGIVTGINCGHRLYVYIEGVSVHRYHPYNKKESIAKYNESQRQRLLERNIRKAKHQLSMLQSMQVDEKYLKDARRKVAYRQAQMRQFVNQTGRTRRYNREKIVQT</sequence>
<dbReference type="InterPro" id="IPR009319">
    <property type="entry name" value="Phage_A118_VSP1"/>
</dbReference>
<dbReference type="RefSeq" id="WP_185629522.1">
    <property type="nucleotide sequence ID" value="NZ_JAARZT010000020.1"/>
</dbReference>
<protein>
    <submittedName>
        <fullName evidence="1">Minor capsid protein</fullName>
    </submittedName>
</protein>
<reference evidence="1 2" key="1">
    <citation type="submission" date="2020-03" db="EMBL/GenBank/DDBJ databases">
        <title>Soil Listeria distribution.</title>
        <authorList>
            <person name="Liao J."/>
            <person name="Wiedmann M."/>
        </authorList>
    </citation>
    <scope>NUCLEOTIDE SEQUENCE [LARGE SCALE GENOMIC DNA]</scope>
    <source>
        <strain evidence="1 2">FSL L7-0051</strain>
    </source>
</reference>
<evidence type="ECO:0000313" key="1">
    <source>
        <dbReference type="EMBL" id="MBC2293755.1"/>
    </source>
</evidence>
<comment type="caution">
    <text evidence="1">The sequence shown here is derived from an EMBL/GenBank/DDBJ whole genome shotgun (WGS) entry which is preliminary data.</text>
</comment>
<accession>A0A842FY48</accession>
<dbReference type="EMBL" id="JAARZT010000020">
    <property type="protein sequence ID" value="MBC2293755.1"/>
    <property type="molecule type" value="Genomic_DNA"/>
</dbReference>
<dbReference type="GO" id="GO:0005198">
    <property type="term" value="F:structural molecule activity"/>
    <property type="evidence" value="ECO:0007669"/>
    <property type="project" value="InterPro"/>
</dbReference>
<dbReference type="Pfam" id="PF06152">
    <property type="entry name" value="Phage_min_cap2"/>
    <property type="match status" value="1"/>
</dbReference>
<dbReference type="Proteomes" id="UP000543005">
    <property type="component" value="Unassembled WGS sequence"/>
</dbReference>
<organism evidence="1 2">
    <name type="scientific">Listeria booriae</name>
    <dbReference type="NCBI Taxonomy" id="1552123"/>
    <lineage>
        <taxon>Bacteria</taxon>
        <taxon>Bacillati</taxon>
        <taxon>Bacillota</taxon>
        <taxon>Bacilli</taxon>
        <taxon>Bacillales</taxon>
        <taxon>Listeriaceae</taxon>
        <taxon>Listeria</taxon>
    </lineage>
</organism>
<name>A0A842FY48_9LIST</name>